<dbReference type="Proteomes" id="UP000694381">
    <property type="component" value="Unassembled WGS sequence"/>
</dbReference>
<evidence type="ECO:0008006" key="3">
    <source>
        <dbReference type="Google" id="ProtNLM"/>
    </source>
</evidence>
<name>A0A8C6QLI4_NANGA</name>
<dbReference type="Ensembl" id="ENSNGAT00000008884.1">
    <property type="protein sequence ID" value="ENSNGAP00000005227.1"/>
    <property type="gene ID" value="ENSNGAG00000007322.1"/>
</dbReference>
<dbReference type="SMART" id="SM00209">
    <property type="entry name" value="TSP1"/>
    <property type="match status" value="1"/>
</dbReference>
<dbReference type="OMA" id="SCKGHPG"/>
<proteinExistence type="predicted"/>
<reference evidence="1" key="1">
    <citation type="submission" date="2025-08" db="UniProtKB">
        <authorList>
            <consortium name="Ensembl"/>
        </authorList>
    </citation>
    <scope>IDENTIFICATION</scope>
</reference>
<sequence>SCQVPCSGRFRLCWREAGGPPGEDCKGPWAQTESCNMGSCPGCRCPPGQLVQDGRCVSISSCCCGLPRANASWELAPIQVAQLDCYNCTCISGSLVCPHLECPVLGPWSAWSQCSAACGGGIMERHRSCEERPGGAPCQALDLQPQQACSPKPCPECVLSTCATMCPSLCSHLQP</sequence>
<protein>
    <recommendedName>
        <fullName evidence="3">SCO-spondin</fullName>
    </recommendedName>
</protein>
<dbReference type="AlphaFoldDB" id="A0A8C6QLI4"/>
<keyword evidence="2" id="KW-1185">Reference proteome</keyword>
<evidence type="ECO:0000313" key="1">
    <source>
        <dbReference type="Ensembl" id="ENSNGAP00000005227.1"/>
    </source>
</evidence>
<accession>A0A8C6QLI4</accession>
<dbReference type="SUPFAM" id="SSF82895">
    <property type="entry name" value="TSP-1 type 1 repeat"/>
    <property type="match status" value="1"/>
</dbReference>
<dbReference type="Gene3D" id="2.20.100.10">
    <property type="entry name" value="Thrombospondin type-1 (TSP1) repeat"/>
    <property type="match status" value="1"/>
</dbReference>
<dbReference type="GeneTree" id="ENSGT00940000155829"/>
<dbReference type="Pfam" id="PF00090">
    <property type="entry name" value="TSP_1"/>
    <property type="match status" value="1"/>
</dbReference>
<dbReference type="InterPro" id="IPR036383">
    <property type="entry name" value="TSP1_rpt_sf"/>
</dbReference>
<organism evidence="1 2">
    <name type="scientific">Nannospalax galili</name>
    <name type="common">Northern Israeli blind subterranean mole rat</name>
    <name type="synonym">Spalax galili</name>
    <dbReference type="NCBI Taxonomy" id="1026970"/>
    <lineage>
        <taxon>Eukaryota</taxon>
        <taxon>Metazoa</taxon>
        <taxon>Chordata</taxon>
        <taxon>Craniata</taxon>
        <taxon>Vertebrata</taxon>
        <taxon>Euteleostomi</taxon>
        <taxon>Mammalia</taxon>
        <taxon>Eutheria</taxon>
        <taxon>Euarchontoglires</taxon>
        <taxon>Glires</taxon>
        <taxon>Rodentia</taxon>
        <taxon>Myomorpha</taxon>
        <taxon>Muroidea</taxon>
        <taxon>Spalacidae</taxon>
        <taxon>Spalacinae</taxon>
        <taxon>Nannospalax</taxon>
    </lineage>
</organism>
<dbReference type="InterPro" id="IPR000884">
    <property type="entry name" value="TSP1_rpt"/>
</dbReference>
<reference evidence="1" key="2">
    <citation type="submission" date="2025-09" db="UniProtKB">
        <authorList>
            <consortium name="Ensembl"/>
        </authorList>
    </citation>
    <scope>IDENTIFICATION</scope>
</reference>
<evidence type="ECO:0000313" key="2">
    <source>
        <dbReference type="Proteomes" id="UP000694381"/>
    </source>
</evidence>
<dbReference type="PROSITE" id="PS50092">
    <property type="entry name" value="TSP1"/>
    <property type="match status" value="2"/>
</dbReference>